<dbReference type="EMBL" id="JAABOA010008625">
    <property type="protein sequence ID" value="KAF9531559.1"/>
    <property type="molecule type" value="Genomic_DNA"/>
</dbReference>
<name>A0A9P6JT76_9FUNG</name>
<evidence type="ECO:0000313" key="3">
    <source>
        <dbReference type="Proteomes" id="UP000780801"/>
    </source>
</evidence>
<keyword evidence="3" id="KW-1185">Reference proteome</keyword>
<proteinExistence type="predicted"/>
<feature type="non-terminal residue" evidence="2">
    <location>
        <position position="51"/>
    </location>
</feature>
<sequence length="51" mass="5401">MVVASQAKEIGDADREKSSKRNKATDVKKKSSNTKSSKTTATKQGSASTNN</sequence>
<dbReference type="Proteomes" id="UP000780801">
    <property type="component" value="Unassembled WGS sequence"/>
</dbReference>
<reference evidence="2" key="1">
    <citation type="journal article" date="2020" name="Fungal Divers.">
        <title>Resolving the Mortierellaceae phylogeny through synthesis of multi-gene phylogenetics and phylogenomics.</title>
        <authorList>
            <person name="Vandepol N."/>
            <person name="Liber J."/>
            <person name="Desiro A."/>
            <person name="Na H."/>
            <person name="Kennedy M."/>
            <person name="Barry K."/>
            <person name="Grigoriev I.V."/>
            <person name="Miller A.N."/>
            <person name="O'Donnell K."/>
            <person name="Stajich J.E."/>
            <person name="Bonito G."/>
        </authorList>
    </citation>
    <scope>NUCLEOTIDE SEQUENCE</scope>
    <source>
        <strain evidence="2">KOD1015</strain>
    </source>
</reference>
<feature type="compositionally biased region" description="Low complexity" evidence="1">
    <location>
        <begin position="33"/>
        <end position="51"/>
    </location>
</feature>
<accession>A0A9P6JT76</accession>
<evidence type="ECO:0000256" key="1">
    <source>
        <dbReference type="SAM" id="MobiDB-lite"/>
    </source>
</evidence>
<comment type="caution">
    <text evidence="2">The sequence shown here is derived from an EMBL/GenBank/DDBJ whole genome shotgun (WGS) entry which is preliminary data.</text>
</comment>
<protein>
    <submittedName>
        <fullName evidence="2">Uncharacterized protein</fullName>
    </submittedName>
</protein>
<feature type="region of interest" description="Disordered" evidence="1">
    <location>
        <begin position="1"/>
        <end position="51"/>
    </location>
</feature>
<dbReference type="AlphaFoldDB" id="A0A9P6JT76"/>
<evidence type="ECO:0000313" key="2">
    <source>
        <dbReference type="EMBL" id="KAF9531559.1"/>
    </source>
</evidence>
<feature type="compositionally biased region" description="Basic and acidic residues" evidence="1">
    <location>
        <begin position="9"/>
        <end position="29"/>
    </location>
</feature>
<organism evidence="2 3">
    <name type="scientific">Lunasporangiospora selenospora</name>
    <dbReference type="NCBI Taxonomy" id="979761"/>
    <lineage>
        <taxon>Eukaryota</taxon>
        <taxon>Fungi</taxon>
        <taxon>Fungi incertae sedis</taxon>
        <taxon>Mucoromycota</taxon>
        <taxon>Mortierellomycotina</taxon>
        <taxon>Mortierellomycetes</taxon>
        <taxon>Mortierellales</taxon>
        <taxon>Mortierellaceae</taxon>
        <taxon>Lunasporangiospora</taxon>
    </lineage>
</organism>
<gene>
    <name evidence="2" type="ORF">BGW38_010550</name>
</gene>